<reference evidence="2 3" key="1">
    <citation type="submission" date="2014-04" db="EMBL/GenBank/DDBJ databases">
        <title>Genome evolution of avian class.</title>
        <authorList>
            <person name="Zhang G."/>
            <person name="Li C."/>
        </authorList>
    </citation>
    <scope>NUCLEOTIDE SEQUENCE [LARGE SCALE GENOMIC DNA]</scope>
    <source>
        <strain evidence="2">BGI_N310</strain>
    </source>
</reference>
<dbReference type="EMBL" id="KK844527">
    <property type="protein sequence ID" value="KFP86403.1"/>
    <property type="molecule type" value="Genomic_DNA"/>
</dbReference>
<feature type="region of interest" description="Disordered" evidence="1">
    <location>
        <begin position="314"/>
        <end position="488"/>
    </location>
</feature>
<protein>
    <submittedName>
        <fullName evidence="2">Soluble lamin-associated protein of 75 kDa</fullName>
    </submittedName>
</protein>
<feature type="region of interest" description="Disordered" evidence="1">
    <location>
        <begin position="253"/>
        <end position="278"/>
    </location>
</feature>
<feature type="non-terminal residue" evidence="2">
    <location>
        <position position="579"/>
    </location>
</feature>
<gene>
    <name evidence="2" type="ORF">N310_13064</name>
</gene>
<dbReference type="InterPro" id="IPR029625">
    <property type="entry name" value="FAM169"/>
</dbReference>
<feature type="compositionally biased region" description="Polar residues" evidence="1">
    <location>
        <begin position="506"/>
        <end position="517"/>
    </location>
</feature>
<accession>A0A091N9F1</accession>
<dbReference type="PANTHER" id="PTHR22442">
    <property type="match status" value="1"/>
</dbReference>
<feature type="region of interest" description="Disordered" evidence="1">
    <location>
        <begin position="506"/>
        <end position="579"/>
    </location>
</feature>
<dbReference type="PANTHER" id="PTHR22442:SF3">
    <property type="entry name" value="SOLUBLE LAMIN-ASSOCIATED PROTEIN OF 75 KDA"/>
    <property type="match status" value="1"/>
</dbReference>
<feature type="compositionally biased region" description="Acidic residues" evidence="1">
    <location>
        <begin position="425"/>
        <end position="434"/>
    </location>
</feature>
<evidence type="ECO:0000313" key="3">
    <source>
        <dbReference type="Proteomes" id="UP000053537"/>
    </source>
</evidence>
<organism evidence="2 3">
    <name type="scientific">Acanthisitta chloris</name>
    <name type="common">rifleman</name>
    <dbReference type="NCBI Taxonomy" id="57068"/>
    <lineage>
        <taxon>Eukaryota</taxon>
        <taxon>Metazoa</taxon>
        <taxon>Chordata</taxon>
        <taxon>Craniata</taxon>
        <taxon>Vertebrata</taxon>
        <taxon>Euteleostomi</taxon>
        <taxon>Archelosauria</taxon>
        <taxon>Archosauria</taxon>
        <taxon>Dinosauria</taxon>
        <taxon>Saurischia</taxon>
        <taxon>Theropoda</taxon>
        <taxon>Coelurosauria</taxon>
        <taxon>Aves</taxon>
        <taxon>Neognathae</taxon>
        <taxon>Neoaves</taxon>
        <taxon>Telluraves</taxon>
        <taxon>Australaves</taxon>
        <taxon>Passeriformes</taxon>
        <taxon>Acanthisittidae</taxon>
        <taxon>Acanthisitta</taxon>
    </lineage>
</organism>
<proteinExistence type="predicted"/>
<dbReference type="AlphaFoldDB" id="A0A091N9F1"/>
<keyword evidence="3" id="KW-1185">Reference proteome</keyword>
<evidence type="ECO:0000313" key="2">
    <source>
        <dbReference type="EMBL" id="KFP86403.1"/>
    </source>
</evidence>
<name>A0A091N9F1_9PASS</name>
<feature type="compositionally biased region" description="Basic residues" evidence="1">
    <location>
        <begin position="255"/>
        <end position="267"/>
    </location>
</feature>
<dbReference type="Proteomes" id="UP000053537">
    <property type="component" value="Unassembled WGS sequence"/>
</dbReference>
<evidence type="ECO:0000256" key="1">
    <source>
        <dbReference type="SAM" id="MobiDB-lite"/>
    </source>
</evidence>
<feature type="non-terminal residue" evidence="2">
    <location>
        <position position="1"/>
    </location>
</feature>
<feature type="compositionally biased region" description="Basic residues" evidence="1">
    <location>
        <begin position="560"/>
        <end position="579"/>
    </location>
</feature>
<sequence>AVALYLADQWWSIDDIVRTSVPARQGLHQVKTVGERIVLYVMNRFIYRTQEMEEDDIPFLCHSSSHYAKILWKTGEAIGFYSVIPAGSVCRGFSNQNYKMTVLDTIFVRKKHRGKDFGLMILEDYVDSFTEEALGLRYPLSSFLYTACKQYLEKYPGDRNLLWQVEGAGDWFQRQPIMSIVQQEARIIAADAFNENKNFQTEANFCQPALPEASGQRTDGETQVNVGTHFITGTCSIYKQFCNDPSVPLWTRTSTLKRPKINKRKHERGPENPWGDKGNALHVAKRMHLSCIAECSEEAAEVPPEVDTAEKDEEMIAEDEGQSAVQTEQHVSPPEKQEPLNGEVTEETAKTSLMGEEETANEVLSGESKFQSESQGKEPSAVSVPLILEPPEKPSQDTVSEKVLNTNDSEVHTEEGTSVEKEGTEEQQEPEETTTENAAASASKEESFDSDLLNSVLTEASEESVSENCTTTLEYKNEEAGHNSQEAPVALNQSSLIVVELEGVSFQQPSGQEGQKNQLEDSLEESAEQTDQYVQAVAERAADSSSEEAEIEVPVVDRRNLRRKTKGYKSPPKKKGKPA</sequence>
<feature type="compositionally biased region" description="Basic and acidic residues" evidence="1">
    <location>
        <begin position="409"/>
        <end position="424"/>
    </location>
</feature>